<dbReference type="InterPro" id="IPR016161">
    <property type="entry name" value="Ald_DH/histidinol_DH"/>
</dbReference>
<comment type="similarity">
    <text evidence="1">Belongs to the aldehyde dehydrogenase family.</text>
</comment>
<keyword evidence="2 4" id="KW-0560">Oxidoreductase</keyword>
<dbReference type="Pfam" id="PF00171">
    <property type="entry name" value="Aldedh"/>
    <property type="match status" value="1"/>
</dbReference>
<name>A0A4U9HHG4_9ENTR</name>
<evidence type="ECO:0000313" key="5">
    <source>
        <dbReference type="Proteomes" id="UP000310719"/>
    </source>
</evidence>
<dbReference type="SUPFAM" id="SSF53720">
    <property type="entry name" value="ALDH-like"/>
    <property type="match status" value="1"/>
</dbReference>
<sequence length="50" mass="5302">MLGGDAERARRVAQQIQSGRVLVNTLAHEPQAPFGGFKHSGVGREMARGG</sequence>
<proteinExistence type="inferred from homology"/>
<dbReference type="PANTHER" id="PTHR42804">
    <property type="entry name" value="ALDEHYDE DEHYDROGENASE"/>
    <property type="match status" value="1"/>
</dbReference>
<evidence type="ECO:0000259" key="3">
    <source>
        <dbReference type="Pfam" id="PF00171"/>
    </source>
</evidence>
<dbReference type="InterPro" id="IPR015590">
    <property type="entry name" value="Aldehyde_DH_dom"/>
</dbReference>
<dbReference type="InterPro" id="IPR016162">
    <property type="entry name" value="Ald_DH_N"/>
</dbReference>
<dbReference type="EC" id="1.2.1.3" evidence="4"/>
<evidence type="ECO:0000313" key="4">
    <source>
        <dbReference type="EMBL" id="VTP63407.1"/>
    </source>
</evidence>
<gene>
    <name evidence="4" type="ORF">NCTC13032_00846</name>
</gene>
<dbReference type="PANTHER" id="PTHR42804:SF1">
    <property type="entry name" value="ALDEHYDE DEHYDROGENASE-RELATED"/>
    <property type="match status" value="1"/>
</dbReference>
<dbReference type="AlphaFoldDB" id="A0A4U9HHG4"/>
<organism evidence="4 5">
    <name type="scientific">Leclercia adecarboxylata</name>
    <dbReference type="NCBI Taxonomy" id="83655"/>
    <lineage>
        <taxon>Bacteria</taxon>
        <taxon>Pseudomonadati</taxon>
        <taxon>Pseudomonadota</taxon>
        <taxon>Gammaproteobacteria</taxon>
        <taxon>Enterobacterales</taxon>
        <taxon>Enterobacteriaceae</taxon>
        <taxon>Leclercia</taxon>
    </lineage>
</organism>
<accession>A0A4U9HHG4</accession>
<dbReference type="Proteomes" id="UP000310719">
    <property type="component" value="Chromosome"/>
</dbReference>
<dbReference type="InterPro" id="IPR016163">
    <property type="entry name" value="Ald_DH_C"/>
</dbReference>
<reference evidence="4 5" key="1">
    <citation type="submission" date="2019-05" db="EMBL/GenBank/DDBJ databases">
        <authorList>
            <consortium name="Pathogen Informatics"/>
        </authorList>
    </citation>
    <scope>NUCLEOTIDE SEQUENCE [LARGE SCALE GENOMIC DNA]</scope>
    <source>
        <strain evidence="4 5">NCTC13032</strain>
    </source>
</reference>
<dbReference type="EMBL" id="LR590464">
    <property type="protein sequence ID" value="VTP63407.1"/>
    <property type="molecule type" value="Genomic_DNA"/>
</dbReference>
<dbReference type="Gene3D" id="3.40.309.10">
    <property type="entry name" value="Aldehyde Dehydrogenase, Chain A, domain 2"/>
    <property type="match status" value="1"/>
</dbReference>
<dbReference type="Gene3D" id="3.40.605.10">
    <property type="entry name" value="Aldehyde Dehydrogenase, Chain A, domain 1"/>
    <property type="match status" value="1"/>
</dbReference>
<evidence type="ECO:0000256" key="2">
    <source>
        <dbReference type="ARBA" id="ARBA00023002"/>
    </source>
</evidence>
<protein>
    <submittedName>
        <fullName evidence="4">Aldehyde dehydrogenase SA1924</fullName>
        <ecNumber evidence="4">1.2.1.3</ecNumber>
    </submittedName>
</protein>
<dbReference type="GO" id="GO:0004029">
    <property type="term" value="F:aldehyde dehydrogenase (NAD+) activity"/>
    <property type="evidence" value="ECO:0007669"/>
    <property type="project" value="UniProtKB-EC"/>
</dbReference>
<evidence type="ECO:0000256" key="1">
    <source>
        <dbReference type="ARBA" id="ARBA00009986"/>
    </source>
</evidence>
<feature type="domain" description="Aldehyde dehydrogenase" evidence="3">
    <location>
        <begin position="3"/>
        <end position="47"/>
    </location>
</feature>